<evidence type="ECO:0000313" key="2">
    <source>
        <dbReference type="Proteomes" id="UP000501690"/>
    </source>
</evidence>
<evidence type="ECO:0000313" key="1">
    <source>
        <dbReference type="EMBL" id="QCE13754.1"/>
    </source>
</evidence>
<keyword evidence="2" id="KW-1185">Reference proteome</keyword>
<dbReference type="Proteomes" id="UP000501690">
    <property type="component" value="Linkage Group LG11"/>
</dbReference>
<accession>A0A4D6NM60</accession>
<dbReference type="PANTHER" id="PTHR38146:SF8">
    <property type="entry name" value="TIFY DOMAIN-CONTAINING PROTEIN"/>
    <property type="match status" value="1"/>
</dbReference>
<reference evidence="1 2" key="1">
    <citation type="submission" date="2019-04" db="EMBL/GenBank/DDBJ databases">
        <title>An improved genome assembly and genetic linkage map for asparagus bean, Vigna unguiculata ssp. sesquipedialis.</title>
        <authorList>
            <person name="Xia Q."/>
            <person name="Zhang R."/>
            <person name="Dong Y."/>
        </authorList>
    </citation>
    <scope>NUCLEOTIDE SEQUENCE [LARGE SCALE GENOMIC DNA]</scope>
    <source>
        <tissue evidence="1">Leaf</tissue>
    </source>
</reference>
<dbReference type="AntiFam" id="ANF00029">
    <property type="entry name" value="Antisense to 16S rRNA"/>
</dbReference>
<proteinExistence type="predicted"/>
<dbReference type="PANTHER" id="PTHR38146">
    <property type="entry name" value="30S RIBOSOMAL PROTEIN S12, CHLOROPLASTIC"/>
    <property type="match status" value="1"/>
</dbReference>
<organism evidence="1 2">
    <name type="scientific">Vigna unguiculata</name>
    <name type="common">Cowpea</name>
    <dbReference type="NCBI Taxonomy" id="3917"/>
    <lineage>
        <taxon>Eukaryota</taxon>
        <taxon>Viridiplantae</taxon>
        <taxon>Streptophyta</taxon>
        <taxon>Embryophyta</taxon>
        <taxon>Tracheophyta</taxon>
        <taxon>Spermatophyta</taxon>
        <taxon>Magnoliopsida</taxon>
        <taxon>eudicotyledons</taxon>
        <taxon>Gunneridae</taxon>
        <taxon>Pentapetalae</taxon>
        <taxon>rosids</taxon>
        <taxon>fabids</taxon>
        <taxon>Fabales</taxon>
        <taxon>Fabaceae</taxon>
        <taxon>Papilionoideae</taxon>
        <taxon>50 kb inversion clade</taxon>
        <taxon>NPAAA clade</taxon>
        <taxon>indigoferoid/millettioid clade</taxon>
        <taxon>Phaseoleae</taxon>
        <taxon>Vigna</taxon>
    </lineage>
</organism>
<name>A0A4D6NM60_VIGUN</name>
<gene>
    <name evidence="1" type="ORF">DEO72_LG11g752</name>
</gene>
<protein>
    <submittedName>
        <fullName evidence="1">Uncharacterized protein</fullName>
    </submittedName>
</protein>
<dbReference type="AntiFam" id="ANF00024">
    <property type="entry name" value="Antisense to 23S rRNA"/>
</dbReference>
<sequence>MDGDITRFFLGVKQCQTTQQALALPEKEVIQPHLPVRLPCYDFTPVTSPAFGIPLLAVKVTTSGMASSHSVTGGVYKARERIHRRMADRRLLAIPASCRRHVCRPGHKGHDDLTSSSPSSGLSPAVCSGHAPPVSAFPKAPLSFKRIHGMSSPGGILNALATTLHGSIRTAPSRILNALATTLHGSIRTAPSIHRLRLRLLGYLIPFAPLAFISQCQCRPNRVLSPLVFFPISTYFTAPPKIPSAPTVLQLGSFHRLSRVEPWDLMANLKSHTPSFRLSVSVSAQQSAFAVGVLSDLYAFHRSTRNSLCPYRTPAWSLGRVSVPVWLIILSDQRVATWMKCQTTQQALALPQKEVIQPHLPVRLPCYDFTPVTSPAFGIPLLAVKASCSLQFERLAFATAPVGSLNQATAYESPAHSSTGTRSEPWAPPTAWELTVSCSISLPDGGSFHPSLTVLLHYRSPRRCGTPPLRLAARRLYCSPTTPFSRFRLLPFRSPLLRESLLLSFPLATKMFQFTRLSLACPWIQQQFERLTYIGNLRIYADFQLPEAFRRLLRPSSSLGA</sequence>
<dbReference type="AlphaFoldDB" id="A0A4D6NM60"/>
<dbReference type="EMBL" id="CP039355">
    <property type="protein sequence ID" value="QCE13754.1"/>
    <property type="molecule type" value="Genomic_DNA"/>
</dbReference>